<dbReference type="PANTHER" id="PTHR12558">
    <property type="entry name" value="CELL DIVISION CYCLE 16,23,27"/>
    <property type="match status" value="1"/>
</dbReference>
<reference evidence="2 3" key="1">
    <citation type="submission" date="2021-08" db="EMBL/GenBank/DDBJ databases">
        <title>Caldovatus sediminis gen. nov., sp. nov., a moderately thermophilic bacterium isolated from a hot spring.</title>
        <authorList>
            <person name="Hu C.-J."/>
            <person name="Li W.-J."/>
            <person name="Xian W.-D."/>
        </authorList>
    </citation>
    <scope>NUCLEOTIDE SEQUENCE [LARGE SCALE GENOMIC DNA]</scope>
    <source>
        <strain evidence="2 3">SYSU G05006</strain>
    </source>
</reference>
<gene>
    <name evidence="2" type="ORF">K1J50_13560</name>
</gene>
<organism evidence="2 3">
    <name type="scientific">Caldovatus aquaticus</name>
    <dbReference type="NCBI Taxonomy" id="2865671"/>
    <lineage>
        <taxon>Bacteria</taxon>
        <taxon>Pseudomonadati</taxon>
        <taxon>Pseudomonadota</taxon>
        <taxon>Alphaproteobacteria</taxon>
        <taxon>Acetobacterales</taxon>
        <taxon>Roseomonadaceae</taxon>
        <taxon>Caldovatus</taxon>
    </lineage>
</organism>
<dbReference type="Gene3D" id="1.25.40.10">
    <property type="entry name" value="Tetratricopeptide repeat domain"/>
    <property type="match status" value="2"/>
</dbReference>
<name>A0ABS7F5C9_9PROT</name>
<feature type="compositionally biased region" description="Low complexity" evidence="1">
    <location>
        <begin position="254"/>
        <end position="267"/>
    </location>
</feature>
<evidence type="ECO:0000313" key="3">
    <source>
        <dbReference type="Proteomes" id="UP001519924"/>
    </source>
</evidence>
<protein>
    <submittedName>
        <fullName evidence="2">Tetratricopeptide repeat protein</fullName>
    </submittedName>
</protein>
<dbReference type="Proteomes" id="UP001519924">
    <property type="component" value="Unassembled WGS sequence"/>
</dbReference>
<dbReference type="Pfam" id="PF13432">
    <property type="entry name" value="TPR_16"/>
    <property type="match status" value="1"/>
</dbReference>
<dbReference type="InterPro" id="IPR011990">
    <property type="entry name" value="TPR-like_helical_dom_sf"/>
</dbReference>
<dbReference type="RefSeq" id="WP_220118249.1">
    <property type="nucleotide sequence ID" value="NZ_JAHZUY010000042.1"/>
</dbReference>
<dbReference type="SUPFAM" id="SSF48452">
    <property type="entry name" value="TPR-like"/>
    <property type="match status" value="2"/>
</dbReference>
<dbReference type="SMART" id="SM00028">
    <property type="entry name" value="TPR"/>
    <property type="match status" value="4"/>
</dbReference>
<proteinExistence type="predicted"/>
<evidence type="ECO:0000256" key="1">
    <source>
        <dbReference type="SAM" id="MobiDB-lite"/>
    </source>
</evidence>
<dbReference type="PANTHER" id="PTHR12558:SF13">
    <property type="entry name" value="CELL DIVISION CYCLE PROTEIN 27 HOMOLOG"/>
    <property type="match status" value="1"/>
</dbReference>
<accession>A0ABS7F5C9</accession>
<evidence type="ECO:0000313" key="2">
    <source>
        <dbReference type="EMBL" id="MBW8270508.1"/>
    </source>
</evidence>
<dbReference type="EMBL" id="JAHZUY010000042">
    <property type="protein sequence ID" value="MBW8270508.1"/>
    <property type="molecule type" value="Genomic_DNA"/>
</dbReference>
<feature type="region of interest" description="Disordered" evidence="1">
    <location>
        <begin position="254"/>
        <end position="298"/>
    </location>
</feature>
<keyword evidence="3" id="KW-1185">Reference proteome</keyword>
<dbReference type="InterPro" id="IPR019734">
    <property type="entry name" value="TPR_rpt"/>
</dbReference>
<comment type="caution">
    <text evidence="2">The sequence shown here is derived from an EMBL/GenBank/DDBJ whole genome shotgun (WGS) entry which is preliminary data.</text>
</comment>
<sequence length="566" mass="58952">MTGAILLYESAAVRLFHRPGPSDFTLIAFAANTAPVATQGWASPAIAGRPELDLLAVTAERMHWYPAAAVAALLPVARAAAKPRRLTLGVAMGGYAALKYGAALGAAAAIAFSPQASLDPADAAFDDRARLYFRRADHRGHRVQATDLPPATLLAYDPLEPTEARHAALLSGLPGVVRAPLPHAGHAGLRILGEGGDAPALFALALAGRMEEAARLLRAARRRSPRIWLALGLHAQRTGRLGRMAALLARALPPAAGPPQARRAGQPGAPPPGGPGPGRAPLAAPAPAAPPPAAVGPAADPLARLHQRLARNPRDEAAHIALVNALAARGDKPAALAAARAAAAALPESGRCQARLGQLLAERHPAEAVPVLQAAMALGHATESVRHALVHALVALGRNEEALAAAREAVAALPDSQHCQAQLGLLALRTDPAEAVAALQAAIALGNAQPGVAHALAHGLLALGRREAAIAALREAVARLPGSLPLWMLLARLLEQEEDWPAAEQALRTVLTLDENNADAHLHLSEALRRQKRIREAVAAFRRGEALGPDRELLRIQRYRMFGELG</sequence>